<accession>A0A8T1W037</accession>
<dbReference type="EMBL" id="JAGDFM010000119">
    <property type="protein sequence ID" value="KAG7385530.1"/>
    <property type="molecule type" value="Genomic_DNA"/>
</dbReference>
<proteinExistence type="predicted"/>
<dbReference type="OrthoDB" id="107396at2759"/>
<feature type="chain" id="PRO_5035855261" evidence="1">
    <location>
        <begin position="22"/>
        <end position="139"/>
    </location>
</feature>
<gene>
    <name evidence="2" type="ORF">PHYPSEUDO_001295</name>
</gene>
<protein>
    <submittedName>
        <fullName evidence="2">Uncharacterized protein</fullName>
    </submittedName>
</protein>
<keyword evidence="3" id="KW-1185">Reference proteome</keyword>
<keyword evidence="1" id="KW-0732">Signal</keyword>
<sequence length="139" mass="15388">MPSLGTVASSLSLALLAVSTAHTTTTTKWAETNPTDADENLFFTALGDLNSYNRDITEFICAKNIESLYKKAPSSGSTKYNFIVNGCLVRSEYTGRCSDSYFYPECGNFDVLIFFKPKTKTLQVKSIKFHKVKSSPSKE</sequence>
<name>A0A8T1W037_9STRA</name>
<evidence type="ECO:0000313" key="2">
    <source>
        <dbReference type="EMBL" id="KAG7385530.1"/>
    </source>
</evidence>
<evidence type="ECO:0000313" key="3">
    <source>
        <dbReference type="Proteomes" id="UP000694044"/>
    </source>
</evidence>
<feature type="signal peptide" evidence="1">
    <location>
        <begin position="1"/>
        <end position="21"/>
    </location>
</feature>
<dbReference type="Proteomes" id="UP000694044">
    <property type="component" value="Unassembled WGS sequence"/>
</dbReference>
<evidence type="ECO:0000256" key="1">
    <source>
        <dbReference type="SAM" id="SignalP"/>
    </source>
</evidence>
<comment type="caution">
    <text evidence="2">The sequence shown here is derived from an EMBL/GenBank/DDBJ whole genome shotgun (WGS) entry which is preliminary data.</text>
</comment>
<reference evidence="2" key="1">
    <citation type="submission" date="2021-02" db="EMBL/GenBank/DDBJ databases">
        <authorList>
            <person name="Palmer J.M."/>
        </authorList>
    </citation>
    <scope>NUCLEOTIDE SEQUENCE</scope>
    <source>
        <strain evidence="2">SCRP734</strain>
    </source>
</reference>
<dbReference type="AlphaFoldDB" id="A0A8T1W037"/>
<organism evidence="2 3">
    <name type="scientific">Phytophthora pseudosyringae</name>
    <dbReference type="NCBI Taxonomy" id="221518"/>
    <lineage>
        <taxon>Eukaryota</taxon>
        <taxon>Sar</taxon>
        <taxon>Stramenopiles</taxon>
        <taxon>Oomycota</taxon>
        <taxon>Peronosporomycetes</taxon>
        <taxon>Peronosporales</taxon>
        <taxon>Peronosporaceae</taxon>
        <taxon>Phytophthora</taxon>
    </lineage>
</organism>